<dbReference type="GO" id="GO:0035438">
    <property type="term" value="F:cyclic-di-GMP binding"/>
    <property type="evidence" value="ECO:0007669"/>
    <property type="project" value="InterPro"/>
</dbReference>
<dbReference type="RefSeq" id="WP_145376578.1">
    <property type="nucleotide sequence ID" value="NZ_CAXBED010000086.1"/>
</dbReference>
<sequence>MLDVNHVPELLNTIPRQLELPPPLRTFLNKRGPMMPVANDLRRFPRFFYPASALLSSEQTLPALPRAIGRSVVLTKDLSRTGIALLHTDQFYPGEVLKLWLPCGEKQLLVVRCKQTAEACFEAAGFFV</sequence>
<evidence type="ECO:0000313" key="3">
    <source>
        <dbReference type="Proteomes" id="UP000319383"/>
    </source>
</evidence>
<reference evidence="2 3" key="1">
    <citation type="submission" date="2019-02" db="EMBL/GenBank/DDBJ databases">
        <title>Deep-cultivation of Planctomycetes and their phenomic and genomic characterization uncovers novel biology.</title>
        <authorList>
            <person name="Wiegand S."/>
            <person name="Jogler M."/>
            <person name="Boedeker C."/>
            <person name="Pinto D."/>
            <person name="Vollmers J."/>
            <person name="Rivas-Marin E."/>
            <person name="Kohn T."/>
            <person name="Peeters S.H."/>
            <person name="Heuer A."/>
            <person name="Rast P."/>
            <person name="Oberbeckmann S."/>
            <person name="Bunk B."/>
            <person name="Jeske O."/>
            <person name="Meyerdierks A."/>
            <person name="Storesund J.E."/>
            <person name="Kallscheuer N."/>
            <person name="Luecker S."/>
            <person name="Lage O.M."/>
            <person name="Pohl T."/>
            <person name="Merkel B.J."/>
            <person name="Hornburger P."/>
            <person name="Mueller R.-W."/>
            <person name="Bruemmer F."/>
            <person name="Labrenz M."/>
            <person name="Spormann A.M."/>
            <person name="Op den Camp H."/>
            <person name="Overmann J."/>
            <person name="Amann R."/>
            <person name="Jetten M.S.M."/>
            <person name="Mascher T."/>
            <person name="Medema M.H."/>
            <person name="Devos D.P."/>
            <person name="Kaster A.-K."/>
            <person name="Ovreas L."/>
            <person name="Rohde M."/>
            <person name="Galperin M.Y."/>
            <person name="Jogler C."/>
        </authorList>
    </citation>
    <scope>NUCLEOTIDE SEQUENCE [LARGE SCALE GENOMIC DNA]</scope>
    <source>
        <strain evidence="2 3">Mal52</strain>
    </source>
</reference>
<evidence type="ECO:0000313" key="2">
    <source>
        <dbReference type="EMBL" id="QDU44183.1"/>
    </source>
</evidence>
<name>A0A517ZNX1_9PLAN</name>
<feature type="domain" description="PilZ" evidence="1">
    <location>
        <begin position="41"/>
        <end position="113"/>
    </location>
</feature>
<proteinExistence type="predicted"/>
<gene>
    <name evidence="2" type="ORF">Mal52_26610</name>
</gene>
<protein>
    <recommendedName>
        <fullName evidence="1">PilZ domain-containing protein</fullName>
    </recommendedName>
</protein>
<dbReference type="Proteomes" id="UP000319383">
    <property type="component" value="Chromosome"/>
</dbReference>
<keyword evidence="3" id="KW-1185">Reference proteome</keyword>
<evidence type="ECO:0000259" key="1">
    <source>
        <dbReference type="Pfam" id="PF07238"/>
    </source>
</evidence>
<dbReference type="InterPro" id="IPR009875">
    <property type="entry name" value="PilZ_domain"/>
</dbReference>
<dbReference type="AlphaFoldDB" id="A0A517ZNX1"/>
<dbReference type="EMBL" id="CP036276">
    <property type="protein sequence ID" value="QDU44183.1"/>
    <property type="molecule type" value="Genomic_DNA"/>
</dbReference>
<organism evidence="2 3">
    <name type="scientific">Symmachiella dynata</name>
    <dbReference type="NCBI Taxonomy" id="2527995"/>
    <lineage>
        <taxon>Bacteria</taxon>
        <taxon>Pseudomonadati</taxon>
        <taxon>Planctomycetota</taxon>
        <taxon>Planctomycetia</taxon>
        <taxon>Planctomycetales</taxon>
        <taxon>Planctomycetaceae</taxon>
        <taxon>Symmachiella</taxon>
    </lineage>
</organism>
<dbReference type="Pfam" id="PF07238">
    <property type="entry name" value="PilZ"/>
    <property type="match status" value="1"/>
</dbReference>
<dbReference type="KEGG" id="sdyn:Mal52_26610"/>
<accession>A0A517ZNX1</accession>